<protein>
    <submittedName>
        <fullName evidence="2">Uncharacterized protein</fullName>
    </submittedName>
</protein>
<evidence type="ECO:0000313" key="3">
    <source>
        <dbReference type="Proteomes" id="UP001487740"/>
    </source>
</evidence>
<evidence type="ECO:0000313" key="2">
    <source>
        <dbReference type="EMBL" id="KAK8407464.1"/>
    </source>
</evidence>
<organism evidence="2 3">
    <name type="scientific">Scylla paramamosain</name>
    <name type="common">Mud crab</name>
    <dbReference type="NCBI Taxonomy" id="85552"/>
    <lineage>
        <taxon>Eukaryota</taxon>
        <taxon>Metazoa</taxon>
        <taxon>Ecdysozoa</taxon>
        <taxon>Arthropoda</taxon>
        <taxon>Crustacea</taxon>
        <taxon>Multicrustacea</taxon>
        <taxon>Malacostraca</taxon>
        <taxon>Eumalacostraca</taxon>
        <taxon>Eucarida</taxon>
        <taxon>Decapoda</taxon>
        <taxon>Pleocyemata</taxon>
        <taxon>Brachyura</taxon>
        <taxon>Eubrachyura</taxon>
        <taxon>Portunoidea</taxon>
        <taxon>Portunidae</taxon>
        <taxon>Portuninae</taxon>
        <taxon>Scylla</taxon>
    </lineage>
</organism>
<keyword evidence="3" id="KW-1185">Reference proteome</keyword>
<dbReference type="Proteomes" id="UP001487740">
    <property type="component" value="Unassembled WGS sequence"/>
</dbReference>
<dbReference type="AlphaFoldDB" id="A0AAW0V556"/>
<reference evidence="2 3" key="1">
    <citation type="submission" date="2023-03" db="EMBL/GenBank/DDBJ databases">
        <title>High-quality genome of Scylla paramamosain provides insights in environmental adaptation.</title>
        <authorList>
            <person name="Zhang L."/>
        </authorList>
    </citation>
    <scope>NUCLEOTIDE SEQUENCE [LARGE SCALE GENOMIC DNA]</scope>
    <source>
        <strain evidence="2">LZ_2023a</strain>
        <tissue evidence="2">Muscle</tissue>
    </source>
</reference>
<name>A0AAW0V556_SCYPA</name>
<sequence>MCQVAEAGGERVVSGAAAARPATLDPAQSRLAPPGPARPPHADNEGWLSIPSFLSSRGHYPPDGRRGEGLTGWRGRKEQLVRHKGGSGGQGEEQVMRQVMRVVTSSWRGEGRRGGAQEQRGVPVKHQNTAQAASTAARTVSVFAQKHRRSASCHQMGGLSSLSAGWWRCPPSPHHSPGEKRILCGIQTLLIYKFIRGVVICNRAATQATKNRWAVYALIQEEMSIPSPRLIVLDISEAFPRFMEAEKKRDVRCTTPSWSCQVVHTSFRCVCCYVW</sequence>
<proteinExistence type="predicted"/>
<feature type="region of interest" description="Disordered" evidence="1">
    <location>
        <begin position="1"/>
        <end position="75"/>
    </location>
</feature>
<comment type="caution">
    <text evidence="2">The sequence shown here is derived from an EMBL/GenBank/DDBJ whole genome shotgun (WGS) entry which is preliminary data.</text>
</comment>
<feature type="region of interest" description="Disordered" evidence="1">
    <location>
        <begin position="106"/>
        <end position="133"/>
    </location>
</feature>
<gene>
    <name evidence="2" type="ORF">O3P69_002185</name>
</gene>
<accession>A0AAW0V556</accession>
<feature type="compositionally biased region" description="Low complexity" evidence="1">
    <location>
        <begin position="16"/>
        <end position="27"/>
    </location>
</feature>
<evidence type="ECO:0000256" key="1">
    <source>
        <dbReference type="SAM" id="MobiDB-lite"/>
    </source>
</evidence>
<dbReference type="EMBL" id="JARAKH010000001">
    <property type="protein sequence ID" value="KAK8407464.1"/>
    <property type="molecule type" value="Genomic_DNA"/>
</dbReference>